<dbReference type="eggNOG" id="COG0860">
    <property type="taxonomic scope" value="Bacteria"/>
</dbReference>
<dbReference type="EMBL" id="CP002536">
    <property type="protein sequence ID" value="ADY25814.1"/>
    <property type="molecule type" value="Genomic_DNA"/>
</dbReference>
<dbReference type="KEGG" id="dpt:Deipr_0653"/>
<accession>F0RLB0</accession>
<dbReference type="AlphaFoldDB" id="F0RLB0"/>
<keyword evidence="1 3" id="KW-0378">Hydrolase</keyword>
<dbReference type="Proteomes" id="UP000007718">
    <property type="component" value="Chromosome"/>
</dbReference>
<dbReference type="Gene3D" id="3.40.630.40">
    <property type="entry name" value="Zn-dependent exopeptidases"/>
    <property type="match status" value="1"/>
</dbReference>
<protein>
    <submittedName>
        <fullName evidence="3">Cell wall hydrolase/autolysin</fullName>
    </submittedName>
</protein>
<organism evidence="3 4">
    <name type="scientific">Deinococcus proteolyticus (strain ATCC 35074 / DSM 20540 / JCM 6276 / NBRC 101906 / NCIMB 13154 / VKM Ac-1939 / CCM 2703 / MRP)</name>
    <dbReference type="NCBI Taxonomy" id="693977"/>
    <lineage>
        <taxon>Bacteria</taxon>
        <taxon>Thermotogati</taxon>
        <taxon>Deinococcota</taxon>
        <taxon>Deinococci</taxon>
        <taxon>Deinococcales</taxon>
        <taxon>Deinococcaceae</taxon>
        <taxon>Deinococcus</taxon>
    </lineage>
</organism>
<feature type="domain" description="MurNAc-LAA" evidence="2">
    <location>
        <begin position="280"/>
        <end position="450"/>
    </location>
</feature>
<keyword evidence="4" id="KW-1185">Reference proteome</keyword>
<proteinExistence type="predicted"/>
<reference evidence="3 4" key="2">
    <citation type="journal article" date="2012" name="Stand. Genomic Sci.">
        <title>Complete genome sequence of the orange-red pigmented, radioresistant Deinococcus proteolyticus type strain (MRP(T)).</title>
        <authorList>
            <person name="Copeland A."/>
            <person name="Zeytun A."/>
            <person name="Yassawong M."/>
            <person name="Nolan M."/>
            <person name="Lucas S."/>
            <person name="Hammon N."/>
            <person name="Deshpande S."/>
            <person name="Cheng J.F."/>
            <person name="Han C."/>
            <person name="Tapia R."/>
            <person name="Goodwin L.A."/>
            <person name="Pitluck S."/>
            <person name="Mavromatis K."/>
            <person name="Liolios K."/>
            <person name="Pagani I."/>
            <person name="Ivanova N."/>
            <person name="Mikhailova N."/>
            <person name="Pati A."/>
            <person name="Chen A."/>
            <person name="Palaniappan K."/>
            <person name="Land M."/>
            <person name="Hauser L."/>
            <person name="Jeffries C.D."/>
            <person name="Brambilla E.M."/>
            <person name="Rohde M."/>
            <person name="Sikorski J."/>
            <person name="Pukall R."/>
            <person name="Goker M."/>
            <person name="Detter J.C."/>
            <person name="Woyke T."/>
            <person name="Bristow J."/>
            <person name="Eisen J.A."/>
            <person name="Markowitz V."/>
            <person name="Hugenholtz P."/>
            <person name="Kyrpides N.C."/>
            <person name="Klenk H.P."/>
            <person name="Lapidus A."/>
        </authorList>
    </citation>
    <scope>NUCLEOTIDE SEQUENCE [LARGE SCALE GENOMIC DNA]</scope>
    <source>
        <strain evidence="4">ATCC 35074 / DSM 20540 / JCM 6276 / NBRC 101906 / NCIMB 13154 / VKM Ac-1939 / CCM 2703 / MRP</strain>
    </source>
</reference>
<reference evidence="4" key="1">
    <citation type="submission" date="2011-02" db="EMBL/GenBank/DDBJ databases">
        <title>The complete sequence of chromosome of Deinococcus proteolyticus DSM 20540.</title>
        <authorList>
            <consortium name="US DOE Joint Genome Institute (JGI-PGF)"/>
            <person name="Lucas S."/>
            <person name="Copeland A."/>
            <person name="Lapidus A."/>
            <person name="Bruce D."/>
            <person name="Goodwin L."/>
            <person name="Pitluck S."/>
            <person name="Kyrpides N."/>
            <person name="Mavromatis K."/>
            <person name="Pagani I."/>
            <person name="Ivanova N."/>
            <person name="Ovchinnikova G."/>
            <person name="Zeytun A."/>
            <person name="Detter J.C."/>
            <person name="Han C."/>
            <person name="Land M."/>
            <person name="Hauser L."/>
            <person name="Markowitz V."/>
            <person name="Cheng J.-F."/>
            <person name="Hugenholtz P."/>
            <person name="Woyke T."/>
            <person name="Wu D."/>
            <person name="Pukall R."/>
            <person name="Steenblock K."/>
            <person name="Brambilla E."/>
            <person name="Klenk H.-P."/>
            <person name="Eisen J.A."/>
        </authorList>
    </citation>
    <scope>NUCLEOTIDE SEQUENCE [LARGE SCALE GENOMIC DNA]</scope>
    <source>
        <strain evidence="4">ATCC 35074 / DSM 20540 / JCM 6276 / NBRC 101906 / NCIMB 13154 / VKM Ac-1939 / CCM 2703 / MRP</strain>
    </source>
</reference>
<evidence type="ECO:0000259" key="2">
    <source>
        <dbReference type="Pfam" id="PF01520"/>
    </source>
</evidence>
<dbReference type="RefSeq" id="WP_013614423.1">
    <property type="nucleotide sequence ID" value="NC_015161.1"/>
</dbReference>
<sequence>MKRVIAARKPWQVAVLLAALSLGGLGAWYGGASAQVAYSSLTLQGTPVQSVNLYGTEYVDVESLRSLARVVQEGPYLRIDGYGHSIVLPIDEDAYRATTDFNTIQLDTVREQGRTATYVDGAVHVPLEVVARTFGATYSSGTFAMPELRLTGVSSSVGTSADRLVLDLTQDTDVFTELRGNDVHVVVRGAAGDQRRYTTTGKFISGARVIKDGDDLRLRFSLPKDSGYRMYKVIRPGSVRVVVDAGPSIERTAPALLDRIARPLIVIEPVLTRQAKDGGSDFSLDVAKKALALLNEAGWQVKLTRDGTSDASLDQKMELARQSDVYLMLDVSHIGVEGVVAPGVKVYQQLSENSSEYVANIRAGENPAYASNAVSDLGGTRILTEALVKELGTQSIKAQQRPLSKVLTLGEAPQAGLLLELGSLDSADDVAALGDDAFRQRLAVGVARSVAGYLSKKVENAAVLPEGGAAAPVGEGEGSGQ</sequence>
<dbReference type="SUPFAM" id="SSF53187">
    <property type="entry name" value="Zn-dependent exopeptidases"/>
    <property type="match status" value="1"/>
</dbReference>
<dbReference type="InterPro" id="IPR050695">
    <property type="entry name" value="N-acetylmuramoyl_amidase_3"/>
</dbReference>
<dbReference type="PANTHER" id="PTHR30404">
    <property type="entry name" value="N-ACETYLMURAMOYL-L-ALANINE AMIDASE"/>
    <property type="match status" value="1"/>
</dbReference>
<dbReference type="Pfam" id="PF01520">
    <property type="entry name" value="Amidase_3"/>
    <property type="match status" value="1"/>
</dbReference>
<dbReference type="InterPro" id="IPR002508">
    <property type="entry name" value="MurNAc-LAA_cat"/>
</dbReference>
<dbReference type="OrthoDB" id="73570at2"/>
<dbReference type="STRING" id="693977.Deipr_0653"/>
<evidence type="ECO:0000313" key="3">
    <source>
        <dbReference type="EMBL" id="ADY25814.1"/>
    </source>
</evidence>
<evidence type="ECO:0000256" key="1">
    <source>
        <dbReference type="ARBA" id="ARBA00022801"/>
    </source>
</evidence>
<dbReference type="HOGENOM" id="CLU_572019_0_0_0"/>
<name>F0RLB0_DEIPM</name>
<dbReference type="GO" id="GO:0030288">
    <property type="term" value="C:outer membrane-bounded periplasmic space"/>
    <property type="evidence" value="ECO:0007669"/>
    <property type="project" value="TreeGrafter"/>
</dbReference>
<dbReference type="GO" id="GO:0008745">
    <property type="term" value="F:N-acetylmuramoyl-L-alanine amidase activity"/>
    <property type="evidence" value="ECO:0007669"/>
    <property type="project" value="InterPro"/>
</dbReference>
<evidence type="ECO:0000313" key="4">
    <source>
        <dbReference type="Proteomes" id="UP000007718"/>
    </source>
</evidence>
<dbReference type="PANTHER" id="PTHR30404:SF0">
    <property type="entry name" value="N-ACETYLMURAMOYL-L-ALANINE AMIDASE AMIC"/>
    <property type="match status" value="1"/>
</dbReference>
<dbReference type="GO" id="GO:0009253">
    <property type="term" value="P:peptidoglycan catabolic process"/>
    <property type="evidence" value="ECO:0007669"/>
    <property type="project" value="InterPro"/>
</dbReference>
<gene>
    <name evidence="3" type="ordered locus">Deipr_0653</name>
</gene>